<dbReference type="InterPro" id="IPR036291">
    <property type="entry name" value="NAD(P)-bd_dom_sf"/>
</dbReference>
<evidence type="ECO:0000256" key="8">
    <source>
        <dbReference type="PIRSR" id="PIRSR000193-1"/>
    </source>
</evidence>
<evidence type="ECO:0000256" key="2">
    <source>
        <dbReference type="ARBA" id="ARBA00005525"/>
    </source>
</evidence>
<organism evidence="12 13">
    <name type="scientific">Varroa destructor</name>
    <name type="common">Honeybee mite</name>
    <dbReference type="NCBI Taxonomy" id="109461"/>
    <lineage>
        <taxon>Eukaryota</taxon>
        <taxon>Metazoa</taxon>
        <taxon>Ecdysozoa</taxon>
        <taxon>Arthropoda</taxon>
        <taxon>Chelicerata</taxon>
        <taxon>Arachnida</taxon>
        <taxon>Acari</taxon>
        <taxon>Parasitiformes</taxon>
        <taxon>Mesostigmata</taxon>
        <taxon>Gamasina</taxon>
        <taxon>Dermanyssoidea</taxon>
        <taxon>Varroidae</taxon>
        <taxon>Varroa</taxon>
    </lineage>
</organism>
<evidence type="ECO:0000256" key="4">
    <source>
        <dbReference type="ARBA" id="ARBA00022857"/>
    </source>
</evidence>
<dbReference type="InterPro" id="IPR029036">
    <property type="entry name" value="P5CR_dimer"/>
</dbReference>
<evidence type="ECO:0000313" key="13">
    <source>
        <dbReference type="Proteomes" id="UP000594260"/>
    </source>
</evidence>
<dbReference type="PROSITE" id="PS00521">
    <property type="entry name" value="P5CR"/>
    <property type="match status" value="1"/>
</dbReference>
<evidence type="ECO:0000256" key="5">
    <source>
        <dbReference type="ARBA" id="ARBA00023002"/>
    </source>
</evidence>
<keyword evidence="13" id="KW-1185">Reference proteome</keyword>
<name>A0A7M7KGG0_VARDE</name>
<dbReference type="EC" id="1.5.1.2" evidence="9"/>
<dbReference type="OMA" id="AKQTCLG"/>
<evidence type="ECO:0000259" key="10">
    <source>
        <dbReference type="Pfam" id="PF03807"/>
    </source>
</evidence>
<dbReference type="Proteomes" id="UP000594260">
    <property type="component" value="Unplaced"/>
</dbReference>
<dbReference type="NCBIfam" id="TIGR00112">
    <property type="entry name" value="proC"/>
    <property type="match status" value="1"/>
</dbReference>
<evidence type="ECO:0000256" key="9">
    <source>
        <dbReference type="RuleBase" id="RU003903"/>
    </source>
</evidence>
<comment type="function">
    <text evidence="7">Oxidoreductase that catalyzes the last step in proline biosynthesis, which corresponds to the reduction of pyrroline-5-carboxylate (P5C) to L-proline using NAD(P)H. Proline is synthesized from either glutamate or ornithine; both are converted to P5C, and then to proline via pyrroline-5-carboxylate reductases (PYCRs). PYCR3 is exclusively linked to the biosynthesis of proline from ornithine.</text>
</comment>
<evidence type="ECO:0000256" key="1">
    <source>
        <dbReference type="ARBA" id="ARBA00005205"/>
    </source>
</evidence>
<dbReference type="EnsemblMetazoa" id="XM_022810656">
    <property type="protein sequence ID" value="XP_022666391"/>
    <property type="gene ID" value="LOC111252541"/>
</dbReference>
<keyword evidence="5 9" id="KW-0560">Oxidoreductase</keyword>
<evidence type="ECO:0000256" key="6">
    <source>
        <dbReference type="ARBA" id="ARBA00038523"/>
    </source>
</evidence>
<protein>
    <recommendedName>
        <fullName evidence="9">Pyrroline-5-carboxylate reductase</fullName>
        <ecNumber evidence="9">1.5.1.2</ecNumber>
    </recommendedName>
</protein>
<dbReference type="HAMAP" id="MF_01925">
    <property type="entry name" value="P5C_reductase"/>
    <property type="match status" value="1"/>
</dbReference>
<dbReference type="GO" id="GO:0004735">
    <property type="term" value="F:pyrroline-5-carboxylate reductase activity"/>
    <property type="evidence" value="ECO:0007669"/>
    <property type="project" value="UniProtKB-EC"/>
</dbReference>
<feature type="binding site" evidence="8">
    <location>
        <begin position="34"/>
        <end position="39"/>
    </location>
    <ligand>
        <name>NADP(+)</name>
        <dbReference type="ChEBI" id="CHEBI:58349"/>
    </ligand>
</feature>
<accession>A0A7M7KGG0</accession>
<dbReference type="EnsemblMetazoa" id="XM_022810657">
    <property type="protein sequence ID" value="XP_022666392"/>
    <property type="gene ID" value="LOC111252541"/>
</dbReference>
<dbReference type="InterPro" id="IPR008927">
    <property type="entry name" value="6-PGluconate_DH-like_C_sf"/>
</dbReference>
<evidence type="ECO:0000259" key="11">
    <source>
        <dbReference type="Pfam" id="PF14748"/>
    </source>
</evidence>
<evidence type="ECO:0000313" key="12">
    <source>
        <dbReference type="EnsemblMetazoa" id="XP_022666391"/>
    </source>
</evidence>
<dbReference type="GeneID" id="111252541"/>
<dbReference type="SUPFAM" id="SSF48179">
    <property type="entry name" value="6-phosphogluconate dehydrogenase C-terminal domain-like"/>
    <property type="match status" value="1"/>
</dbReference>
<dbReference type="UniPathway" id="UPA00098">
    <property type="reaction ID" value="UER00361"/>
</dbReference>
<dbReference type="FunFam" id="1.10.3730.10:FF:000001">
    <property type="entry name" value="Pyrroline-5-carboxylate reductase"/>
    <property type="match status" value="1"/>
</dbReference>
<dbReference type="InterPro" id="IPR053790">
    <property type="entry name" value="P5CR-like_CS"/>
</dbReference>
<dbReference type="RefSeq" id="XP_022666391.1">
    <property type="nucleotide sequence ID" value="XM_022810656.1"/>
</dbReference>
<dbReference type="InterPro" id="IPR000304">
    <property type="entry name" value="Pyrroline-COOH_reductase"/>
</dbReference>
<dbReference type="InterPro" id="IPR028939">
    <property type="entry name" value="P5C_Rdtase_cat_N"/>
</dbReference>
<feature type="domain" description="Pyrroline-5-carboxylate reductase catalytic N-terminal" evidence="10">
    <location>
        <begin position="30"/>
        <end position="122"/>
    </location>
</feature>
<dbReference type="PIRSF" id="PIRSF000193">
    <property type="entry name" value="Pyrrol-5-carb_rd"/>
    <property type="match status" value="1"/>
</dbReference>
<feature type="domain" description="Pyrroline-5-carboxylate reductase dimerisation" evidence="11">
    <location>
        <begin position="186"/>
        <end position="289"/>
    </location>
</feature>
<dbReference type="GO" id="GO:0055129">
    <property type="term" value="P:L-proline biosynthetic process"/>
    <property type="evidence" value="ECO:0007669"/>
    <property type="project" value="UniProtKB-UniPathway"/>
</dbReference>
<dbReference type="RefSeq" id="XP_022666390.1">
    <property type="nucleotide sequence ID" value="XM_022810655.1"/>
</dbReference>
<dbReference type="InParanoid" id="A0A7M7KGG0"/>
<comment type="catalytic activity">
    <reaction evidence="9">
        <text>L-proline + NADP(+) = (S)-1-pyrroline-5-carboxylate + NADPH + 2 H(+)</text>
        <dbReference type="Rhea" id="RHEA:14109"/>
        <dbReference type="ChEBI" id="CHEBI:15378"/>
        <dbReference type="ChEBI" id="CHEBI:17388"/>
        <dbReference type="ChEBI" id="CHEBI:57783"/>
        <dbReference type="ChEBI" id="CHEBI:58349"/>
        <dbReference type="ChEBI" id="CHEBI:60039"/>
        <dbReference type="EC" id="1.5.1.2"/>
    </reaction>
</comment>
<dbReference type="FunCoup" id="A0A7M7KGG0">
    <property type="interactions" value="98"/>
</dbReference>
<keyword evidence="9" id="KW-0028">Amino-acid biosynthesis</keyword>
<comment type="similarity">
    <text evidence="2 9">Belongs to the pyrroline-5-carboxylate reductase family.</text>
</comment>
<dbReference type="RefSeq" id="XP_022666392.1">
    <property type="nucleotide sequence ID" value="XM_022810657.1"/>
</dbReference>
<dbReference type="PANTHER" id="PTHR11645">
    <property type="entry name" value="PYRROLINE-5-CARBOXYLATE REDUCTASE"/>
    <property type="match status" value="1"/>
</dbReference>
<dbReference type="EnsemblMetazoa" id="XM_022810655">
    <property type="protein sequence ID" value="XP_022666390"/>
    <property type="gene ID" value="LOC111252541"/>
</dbReference>
<comment type="pathway">
    <text evidence="1 9">Amino-acid biosynthesis; L-proline biosynthesis; L-proline from L-glutamate 5-semialdehyde: step 1/1.</text>
</comment>
<dbReference type="Gene3D" id="1.10.3730.10">
    <property type="entry name" value="ProC C-terminal domain-like"/>
    <property type="match status" value="1"/>
</dbReference>
<dbReference type="KEGG" id="vde:111252541"/>
<dbReference type="Gene3D" id="3.40.50.720">
    <property type="entry name" value="NAD(P)-binding Rossmann-like Domain"/>
    <property type="match status" value="1"/>
</dbReference>
<dbReference type="AlphaFoldDB" id="A0A7M7KGG0"/>
<dbReference type="OrthoDB" id="10263291at2759"/>
<comment type="subunit">
    <text evidence="6">Homodecamer; composed of 5 homodimers.</text>
</comment>
<dbReference type="PANTHER" id="PTHR11645:SF0">
    <property type="entry name" value="PYRROLINE-5-CARBOXYLATE REDUCTASE 3"/>
    <property type="match status" value="1"/>
</dbReference>
<evidence type="ECO:0000256" key="7">
    <source>
        <dbReference type="ARBA" id="ARBA00049975"/>
    </source>
</evidence>
<keyword evidence="4 8" id="KW-0521">NADP</keyword>
<dbReference type="Pfam" id="PF14748">
    <property type="entry name" value="P5CR_dimer"/>
    <property type="match status" value="1"/>
</dbReference>
<feature type="binding site" evidence="8">
    <location>
        <position position="80"/>
    </location>
    <ligand>
        <name>NADPH</name>
        <dbReference type="ChEBI" id="CHEBI:57783"/>
    </ligand>
</feature>
<proteinExistence type="inferred from homology"/>
<keyword evidence="3 9" id="KW-0641">Proline biosynthesis</keyword>
<evidence type="ECO:0000256" key="3">
    <source>
        <dbReference type="ARBA" id="ARBA00022650"/>
    </source>
</evidence>
<sequence>MGWAILSTIRGDDLMINAAHSDQETNFEMKIGFIGAGNMAQAIVKGLLGSYPAKHIVVSAPTDRNLAFFEQLGCRTSHDNNVIVTTCDVVFLCIKPAQCDIAFREVEWRQRTSQLVISVMAGVSLERLYRLLGQGIRVIRCVPNTPMQVAKGVCCLSPGVGVPVEDTQLAIELLTPSCLIVYTVPESQLDAICALAGSGPAFICLVVEALSDGGVAMGLPRELATELAACTVEGAAAMIRGTGKHPAELKDAVCSPNGTTIAGIYALEKAGIRAGFMDAIEVATKRSKEFRNAK</sequence>
<dbReference type="Pfam" id="PF03807">
    <property type="entry name" value="F420_oxidored"/>
    <property type="match status" value="1"/>
</dbReference>
<reference evidence="12" key="1">
    <citation type="submission" date="2021-01" db="UniProtKB">
        <authorList>
            <consortium name="EnsemblMetazoa"/>
        </authorList>
    </citation>
    <scope>IDENTIFICATION</scope>
</reference>
<dbReference type="SUPFAM" id="SSF51735">
    <property type="entry name" value="NAD(P)-binding Rossmann-fold domains"/>
    <property type="match status" value="1"/>
</dbReference>